<gene>
    <name evidence="2" type="ORF">EV147_2757</name>
</gene>
<dbReference type="CDD" id="cd16390">
    <property type="entry name" value="ParB_N_Srx_like"/>
    <property type="match status" value="1"/>
</dbReference>
<sequence>MAKESSEKTSAPPRKKVKRTGVNGKAEPAQPADKGDKVKTRDKTKDKDQAKAKAKAKGKGKRKGAIGEGAALMLPVDHLKPTQITVGAFHVAQKIHVTRRLSHADLPAFLDKHRIHVVLGPEQVPYVVDHHHWVRAWHEMGIAMVPAVVRADLSHLSTRDFWKYMVANHMVHPYDEHGKRVALSALPPDIHGMRDDPYRSIEAFVQLAGGYRKVKAAYPDFRWADFFRKHIDGPFDTHHGFASALARAVQLALGKKARGLPGYIGP</sequence>
<dbReference type="SUPFAM" id="SSF110849">
    <property type="entry name" value="ParB/Sulfiredoxin"/>
    <property type="match status" value="1"/>
</dbReference>
<dbReference type="Proteomes" id="UP000291078">
    <property type="component" value="Unassembled WGS sequence"/>
</dbReference>
<dbReference type="EMBL" id="SGXM01000002">
    <property type="protein sequence ID" value="RZT39562.1"/>
    <property type="molecule type" value="Genomic_DNA"/>
</dbReference>
<reference evidence="2 3" key="1">
    <citation type="journal article" date="2015" name="Stand. Genomic Sci.">
        <title>Genomic Encyclopedia of Bacterial and Archaeal Type Strains, Phase III: the genomes of soil and plant-associated and newly described type strains.</title>
        <authorList>
            <person name="Whitman W.B."/>
            <person name="Woyke T."/>
            <person name="Klenk H.P."/>
            <person name="Zhou Y."/>
            <person name="Lilburn T.G."/>
            <person name="Beck B.J."/>
            <person name="De Vos P."/>
            <person name="Vandamme P."/>
            <person name="Eisen J.A."/>
            <person name="Garrity G."/>
            <person name="Hugenholtz P."/>
            <person name="Kyrpides N.C."/>
        </authorList>
    </citation>
    <scope>NUCLEOTIDE SEQUENCE [LARGE SCALE GENOMIC DNA]</scope>
    <source>
        <strain evidence="2 3">ASC-9842</strain>
    </source>
</reference>
<dbReference type="InterPro" id="IPR036086">
    <property type="entry name" value="ParB/Sulfiredoxin_sf"/>
</dbReference>
<dbReference type="Gene3D" id="1.10.8.10">
    <property type="entry name" value="DNA helicase RuvA subunit, C-terminal domain"/>
    <property type="match status" value="1"/>
</dbReference>
<name>A0A4Q7S437_9BURK</name>
<evidence type="ECO:0000313" key="3">
    <source>
        <dbReference type="Proteomes" id="UP000291078"/>
    </source>
</evidence>
<feature type="compositionally biased region" description="Basic and acidic residues" evidence="1">
    <location>
        <begin position="33"/>
        <end position="51"/>
    </location>
</feature>
<feature type="compositionally biased region" description="Basic residues" evidence="1">
    <location>
        <begin position="52"/>
        <end position="64"/>
    </location>
</feature>
<comment type="caution">
    <text evidence="2">The sequence shown here is derived from an EMBL/GenBank/DDBJ whole genome shotgun (WGS) entry which is preliminary data.</text>
</comment>
<dbReference type="AlphaFoldDB" id="A0A4Q7S437"/>
<evidence type="ECO:0000256" key="1">
    <source>
        <dbReference type="SAM" id="MobiDB-lite"/>
    </source>
</evidence>
<proteinExistence type="predicted"/>
<evidence type="ECO:0008006" key="4">
    <source>
        <dbReference type="Google" id="ProtNLM"/>
    </source>
</evidence>
<dbReference type="Gene3D" id="3.90.1530.10">
    <property type="entry name" value="Conserved hypothetical protein from pyrococcus furiosus pfu- 392566-001, ParB domain"/>
    <property type="match status" value="1"/>
</dbReference>
<keyword evidence="3" id="KW-1185">Reference proteome</keyword>
<dbReference type="Pfam" id="PF08857">
    <property type="entry name" value="ParBc_2"/>
    <property type="match status" value="1"/>
</dbReference>
<feature type="region of interest" description="Disordered" evidence="1">
    <location>
        <begin position="1"/>
        <end position="64"/>
    </location>
</feature>
<evidence type="ECO:0000313" key="2">
    <source>
        <dbReference type="EMBL" id="RZT39562.1"/>
    </source>
</evidence>
<protein>
    <recommendedName>
        <fullName evidence="4">Chromosome partitioning protein ParB</fullName>
    </recommendedName>
</protein>
<dbReference type="InterPro" id="IPR014956">
    <property type="entry name" value="ParBc_2"/>
</dbReference>
<organism evidence="2 3">
    <name type="scientific">Cupriavidus agavae</name>
    <dbReference type="NCBI Taxonomy" id="1001822"/>
    <lineage>
        <taxon>Bacteria</taxon>
        <taxon>Pseudomonadati</taxon>
        <taxon>Pseudomonadota</taxon>
        <taxon>Betaproteobacteria</taxon>
        <taxon>Burkholderiales</taxon>
        <taxon>Burkholderiaceae</taxon>
        <taxon>Cupriavidus</taxon>
    </lineage>
</organism>
<accession>A0A4Q7S437</accession>